<dbReference type="InterPro" id="IPR016208">
    <property type="entry name" value="Ald_Oxase/xanthine_DH-like"/>
</dbReference>
<dbReference type="EMBL" id="QKUF01000007">
    <property type="protein sequence ID" value="PZW30511.1"/>
    <property type="molecule type" value="Genomic_DNA"/>
</dbReference>
<dbReference type="Gene3D" id="3.90.1170.50">
    <property type="entry name" value="Aldehyde oxidase/xanthine dehydrogenase, a/b hammerhead"/>
    <property type="match status" value="1"/>
</dbReference>
<evidence type="ECO:0000259" key="1">
    <source>
        <dbReference type="SMART" id="SM01008"/>
    </source>
</evidence>
<dbReference type="GO" id="GO:0016491">
    <property type="term" value="F:oxidoreductase activity"/>
    <property type="evidence" value="ECO:0007669"/>
    <property type="project" value="InterPro"/>
</dbReference>
<feature type="domain" description="Aldehyde oxidase/xanthine dehydrogenase a/b hammerhead" evidence="1">
    <location>
        <begin position="19"/>
        <end position="124"/>
    </location>
</feature>
<name>A0A326UB39_THEHA</name>
<dbReference type="Pfam" id="PF20256">
    <property type="entry name" value="MoCoBD_2"/>
    <property type="match status" value="1"/>
</dbReference>
<evidence type="ECO:0000313" key="2">
    <source>
        <dbReference type="EMBL" id="PZW30511.1"/>
    </source>
</evidence>
<sequence>MTEIIGKALPRPDALEKVTGQARYPADLVQPHMLQIQVVFARRPHARILAIETEKALQIPGVVAVLTAQDVPFNRLGPILPDQPVLCGEKVRFEGDRVALVLAENKRAAKEGARQIHVLYEDLPAVTDPREALCEGAPLVHEQHGSNCLLHLPLCKGDPVRALQEADVIVEGEFRTGWQEHAFLQTEAGISYIDERGRVVVETAGQWLYEDRRQIARMLQLPEEQVIVRYAAVGGAFGGRDDVYVQPLLALAAWKMRRPVALVWSREESFIGHHKRHPTTIRCRWGARRNGLITAVEAEILADGGAYASTSTEILKVMALLTSGCYEVPHIKIDGYVAYTNNGVSGAFRGFGAPQIHFATECMVTRLAQKLGLDPVEFRRRNMIREGSTELAHAPLPPGVSASAVLEKCAEEVQKRWHREDQQPNEEVRRGIGLACGVKCMGYSFGFPEQATATVAVFGTAEPERAEVRIGAADVGQGAHLTLQQIAAETLQLPLERVSLVCHESGTVPDAGCTAASRITLVAGRAVKEAARVAREKWSDTDQESAKATVQYQPPTTIPLEPVPQRGQLGFCYAYAAQAVEVEVHRETGVVHVRRVISVHDVGKAINTQQITGQVEGGVAQAIGYALLEDFPFKEGRALVRQFGEYALPTAADMPDEIVSVLLEQADPNGPYGARGMAEMPLVPFASAVAIAIQQATGVWITQLPMLPERVLAAIQENASTSSAMQND</sequence>
<organism evidence="2 3">
    <name type="scientific">Thermosporothrix hazakensis</name>
    <dbReference type="NCBI Taxonomy" id="644383"/>
    <lineage>
        <taxon>Bacteria</taxon>
        <taxon>Bacillati</taxon>
        <taxon>Chloroflexota</taxon>
        <taxon>Ktedonobacteria</taxon>
        <taxon>Ktedonobacterales</taxon>
        <taxon>Thermosporotrichaceae</taxon>
        <taxon>Thermosporothrix</taxon>
    </lineage>
</organism>
<proteinExistence type="predicted"/>
<gene>
    <name evidence="2" type="ORF">EI42_02482</name>
</gene>
<dbReference type="InterPro" id="IPR036856">
    <property type="entry name" value="Ald_Oxase/Xan_DH_a/b_sf"/>
</dbReference>
<dbReference type="SUPFAM" id="SSF54665">
    <property type="entry name" value="CO dehydrogenase molybdoprotein N-domain-like"/>
    <property type="match status" value="1"/>
</dbReference>
<dbReference type="PANTHER" id="PTHR11908:SF157">
    <property type="entry name" value="XANTHINE DEHYDROGENASE SUBUNIT D-RELATED"/>
    <property type="match status" value="1"/>
</dbReference>
<dbReference type="Proteomes" id="UP000248806">
    <property type="component" value="Unassembled WGS sequence"/>
</dbReference>
<dbReference type="SUPFAM" id="SSF56003">
    <property type="entry name" value="Molybdenum cofactor-binding domain"/>
    <property type="match status" value="1"/>
</dbReference>
<accession>A0A326UB39</accession>
<dbReference type="OrthoDB" id="9759099at2"/>
<dbReference type="Pfam" id="PF01315">
    <property type="entry name" value="Ald_Xan_dh_C"/>
    <property type="match status" value="1"/>
</dbReference>
<dbReference type="SMART" id="SM01008">
    <property type="entry name" value="Ald_Xan_dh_C"/>
    <property type="match status" value="1"/>
</dbReference>
<dbReference type="InterPro" id="IPR000674">
    <property type="entry name" value="Ald_Oxase/Xan_DH_a/b"/>
</dbReference>
<dbReference type="RefSeq" id="WP_111322294.1">
    <property type="nucleotide sequence ID" value="NZ_BIFX01000001.1"/>
</dbReference>
<reference evidence="2 3" key="1">
    <citation type="submission" date="2018-06" db="EMBL/GenBank/DDBJ databases">
        <title>Genomic Encyclopedia of Archaeal and Bacterial Type Strains, Phase II (KMG-II): from individual species to whole genera.</title>
        <authorList>
            <person name="Goeker M."/>
        </authorList>
    </citation>
    <scope>NUCLEOTIDE SEQUENCE [LARGE SCALE GENOMIC DNA]</scope>
    <source>
        <strain evidence="2 3">ATCC BAA-1881</strain>
    </source>
</reference>
<keyword evidence="3" id="KW-1185">Reference proteome</keyword>
<dbReference type="InterPro" id="IPR046867">
    <property type="entry name" value="AldOxase/xan_DH_MoCoBD2"/>
</dbReference>
<dbReference type="Pfam" id="PF02738">
    <property type="entry name" value="MoCoBD_1"/>
    <property type="match status" value="1"/>
</dbReference>
<dbReference type="Gene3D" id="3.30.365.10">
    <property type="entry name" value="Aldehyde oxidase/xanthine dehydrogenase, molybdopterin binding domain"/>
    <property type="match status" value="5"/>
</dbReference>
<dbReference type="InterPro" id="IPR037165">
    <property type="entry name" value="AldOxase/xan_DH_Mopterin-bd_sf"/>
</dbReference>
<dbReference type="InterPro" id="IPR008274">
    <property type="entry name" value="AldOxase/xan_DH_MoCoBD1"/>
</dbReference>
<protein>
    <submittedName>
        <fullName evidence="2">Xanthine dehydrogenase molybdenum binding subunit apoprotein</fullName>
    </submittedName>
</protein>
<dbReference type="GO" id="GO:0005506">
    <property type="term" value="F:iron ion binding"/>
    <property type="evidence" value="ECO:0007669"/>
    <property type="project" value="InterPro"/>
</dbReference>
<comment type="caution">
    <text evidence="2">The sequence shown here is derived from an EMBL/GenBank/DDBJ whole genome shotgun (WGS) entry which is preliminary data.</text>
</comment>
<evidence type="ECO:0000313" key="3">
    <source>
        <dbReference type="Proteomes" id="UP000248806"/>
    </source>
</evidence>
<dbReference type="PANTHER" id="PTHR11908">
    <property type="entry name" value="XANTHINE DEHYDROGENASE"/>
    <property type="match status" value="1"/>
</dbReference>
<dbReference type="AlphaFoldDB" id="A0A326UB39"/>